<feature type="region of interest" description="Disordered" evidence="1">
    <location>
        <begin position="1"/>
        <end position="23"/>
    </location>
</feature>
<dbReference type="InterPro" id="IPR040015">
    <property type="entry name" value="UBL3-like"/>
</dbReference>
<proteinExistence type="predicted"/>
<dbReference type="InterPro" id="IPR029071">
    <property type="entry name" value="Ubiquitin-like_domsf"/>
</dbReference>
<sequence>MYSIVEKDKSMSENPDELNMPGNPDGLNIKFRLIDGTDIGPTKFPLTAKVEELKAAVLAQLPQEKENRLIKEKEVKLISGGKILENSKTVDDYKNQYASSEDVTIMHVVINPLLQDKEEKVTKDPKQSRCSCVIL</sequence>
<reference evidence="3" key="1">
    <citation type="submission" date="2022-07" db="EMBL/GenBank/DDBJ databases">
        <authorList>
            <person name="Macas J."/>
            <person name="Novak P."/>
            <person name="Neumann P."/>
        </authorList>
    </citation>
    <scope>NUCLEOTIDE SEQUENCE</scope>
</reference>
<name>A0A9P0Z0S1_CUSEU</name>
<protein>
    <recommendedName>
        <fullName evidence="2">Ubiquitin-like domain-containing protein</fullName>
    </recommendedName>
</protein>
<dbReference type="OrthoDB" id="1043111at2759"/>
<feature type="compositionally biased region" description="Basic and acidic residues" evidence="1">
    <location>
        <begin position="1"/>
        <end position="11"/>
    </location>
</feature>
<dbReference type="PROSITE" id="PS50053">
    <property type="entry name" value="UBIQUITIN_2"/>
    <property type="match status" value="1"/>
</dbReference>
<dbReference type="SUPFAM" id="SSF54236">
    <property type="entry name" value="Ubiquitin-like"/>
    <property type="match status" value="1"/>
</dbReference>
<accession>A0A9P0Z0S1</accession>
<comment type="caution">
    <text evidence="3">The sequence shown here is derived from an EMBL/GenBank/DDBJ whole genome shotgun (WGS) entry which is preliminary data.</text>
</comment>
<dbReference type="EMBL" id="CAMAPE010000017">
    <property type="protein sequence ID" value="CAH9084437.1"/>
    <property type="molecule type" value="Genomic_DNA"/>
</dbReference>
<organism evidence="3 4">
    <name type="scientific">Cuscuta europaea</name>
    <name type="common">European dodder</name>
    <dbReference type="NCBI Taxonomy" id="41803"/>
    <lineage>
        <taxon>Eukaryota</taxon>
        <taxon>Viridiplantae</taxon>
        <taxon>Streptophyta</taxon>
        <taxon>Embryophyta</taxon>
        <taxon>Tracheophyta</taxon>
        <taxon>Spermatophyta</taxon>
        <taxon>Magnoliopsida</taxon>
        <taxon>eudicotyledons</taxon>
        <taxon>Gunneridae</taxon>
        <taxon>Pentapetalae</taxon>
        <taxon>asterids</taxon>
        <taxon>lamiids</taxon>
        <taxon>Solanales</taxon>
        <taxon>Convolvulaceae</taxon>
        <taxon>Cuscuteae</taxon>
        <taxon>Cuscuta</taxon>
        <taxon>Cuscuta subgen. Cuscuta</taxon>
    </lineage>
</organism>
<gene>
    <name evidence="3" type="ORF">CEURO_LOCUS9008</name>
</gene>
<evidence type="ECO:0000313" key="3">
    <source>
        <dbReference type="EMBL" id="CAH9084437.1"/>
    </source>
</evidence>
<dbReference type="AlphaFoldDB" id="A0A9P0Z0S1"/>
<evidence type="ECO:0000259" key="2">
    <source>
        <dbReference type="PROSITE" id="PS50053"/>
    </source>
</evidence>
<dbReference type="Pfam" id="PF13881">
    <property type="entry name" value="Rad60-SLD_2"/>
    <property type="match status" value="1"/>
</dbReference>
<dbReference type="PANTHER" id="PTHR13169:SF26">
    <property type="entry name" value="MEMBRANE-ANCHORED UBIQUITIN-FOLD PROTEIN 2"/>
    <property type="match status" value="1"/>
</dbReference>
<dbReference type="PANTHER" id="PTHR13169">
    <property type="entry name" value="UBIQUITIN-LIKE PROTEIN 3 HCG-1 PROTEIN"/>
    <property type="match status" value="1"/>
</dbReference>
<feature type="domain" description="Ubiquitin-like" evidence="2">
    <location>
        <begin position="27"/>
        <end position="93"/>
    </location>
</feature>
<dbReference type="Gene3D" id="3.10.20.90">
    <property type="entry name" value="Phosphatidylinositol 3-kinase Catalytic Subunit, Chain A, domain 1"/>
    <property type="match status" value="1"/>
</dbReference>
<evidence type="ECO:0000313" key="4">
    <source>
        <dbReference type="Proteomes" id="UP001152484"/>
    </source>
</evidence>
<keyword evidence="4" id="KW-1185">Reference proteome</keyword>
<evidence type="ECO:0000256" key="1">
    <source>
        <dbReference type="SAM" id="MobiDB-lite"/>
    </source>
</evidence>
<dbReference type="InterPro" id="IPR000626">
    <property type="entry name" value="Ubiquitin-like_dom"/>
</dbReference>
<dbReference type="InterPro" id="IPR039540">
    <property type="entry name" value="UBL3-like_ubiquitin_dom"/>
</dbReference>
<dbReference type="Proteomes" id="UP001152484">
    <property type="component" value="Unassembled WGS sequence"/>
</dbReference>